<dbReference type="InterPro" id="IPR039448">
    <property type="entry name" value="Beta_helix"/>
</dbReference>
<dbReference type="EMBL" id="BARS01054201">
    <property type="protein sequence ID" value="GAG46564.1"/>
    <property type="molecule type" value="Genomic_DNA"/>
</dbReference>
<feature type="domain" description="Right handed beta helix" evidence="2">
    <location>
        <begin position="8"/>
        <end position="74"/>
    </location>
</feature>
<name>X0XTL8_9ZZZZ</name>
<proteinExistence type="predicted"/>
<organism evidence="3">
    <name type="scientific">marine sediment metagenome</name>
    <dbReference type="NCBI Taxonomy" id="412755"/>
    <lineage>
        <taxon>unclassified sequences</taxon>
        <taxon>metagenomes</taxon>
        <taxon>ecological metagenomes</taxon>
    </lineage>
</organism>
<protein>
    <recommendedName>
        <fullName evidence="1">Probable pectate lyase C</fullName>
    </recommendedName>
</protein>
<dbReference type="InterPro" id="IPR059226">
    <property type="entry name" value="Choice_anch_Q_dom"/>
</dbReference>
<feature type="non-terminal residue" evidence="3">
    <location>
        <position position="221"/>
    </location>
</feature>
<dbReference type="InterPro" id="IPR011050">
    <property type="entry name" value="Pectin_lyase_fold/virulence"/>
</dbReference>
<dbReference type="NCBIfam" id="NF041518">
    <property type="entry name" value="choice_anch_Q"/>
    <property type="match status" value="1"/>
</dbReference>
<evidence type="ECO:0000256" key="1">
    <source>
        <dbReference type="ARBA" id="ARBA00016512"/>
    </source>
</evidence>
<evidence type="ECO:0000259" key="2">
    <source>
        <dbReference type="Pfam" id="PF13229"/>
    </source>
</evidence>
<gene>
    <name evidence="3" type="ORF">S01H1_80285</name>
</gene>
<dbReference type="Pfam" id="PF13229">
    <property type="entry name" value="Beta_helix"/>
    <property type="match status" value="1"/>
</dbReference>
<dbReference type="InterPro" id="IPR018247">
    <property type="entry name" value="EF_Hand_1_Ca_BS"/>
</dbReference>
<dbReference type="Gene3D" id="2.160.20.10">
    <property type="entry name" value="Single-stranded right-handed beta-helix, Pectin lyase-like"/>
    <property type="match status" value="1"/>
</dbReference>
<dbReference type="SUPFAM" id="SSF51126">
    <property type="entry name" value="Pectin lyase-like"/>
    <property type="match status" value="1"/>
</dbReference>
<sequence length="221" mass="23505">CWGDQEAGGNATVANCIISGNSAGHRGGGLYAYWSSPTFVNCTVIGNRAEEGGGIGSFRESNPAVINCIVRDNIAPDGNQLALINTSRVWPVSIPTEMTVSFSNIEGGQEQACIDPDCTLHWGDGNIDIDPNFVNPGYWDDANTPSEPNDDFFVTGNYHLLPISGCIDAGDNLSVPPESTTDIDGEERIFADTVDIGADEVVTNPADFNTDGIVDYLDIKV</sequence>
<dbReference type="AlphaFoldDB" id="X0XTL8"/>
<dbReference type="InterPro" id="IPR012334">
    <property type="entry name" value="Pectin_lyas_fold"/>
</dbReference>
<accession>X0XTL8</accession>
<dbReference type="PROSITE" id="PS00018">
    <property type="entry name" value="EF_HAND_1"/>
    <property type="match status" value="1"/>
</dbReference>
<feature type="non-terminal residue" evidence="3">
    <location>
        <position position="1"/>
    </location>
</feature>
<comment type="caution">
    <text evidence="3">The sequence shown here is derived from an EMBL/GenBank/DDBJ whole genome shotgun (WGS) entry which is preliminary data.</text>
</comment>
<reference evidence="3" key="1">
    <citation type="journal article" date="2014" name="Front. Microbiol.">
        <title>High frequency of phylogenetically diverse reductive dehalogenase-homologous genes in deep subseafloor sedimentary metagenomes.</title>
        <authorList>
            <person name="Kawai M."/>
            <person name="Futagami T."/>
            <person name="Toyoda A."/>
            <person name="Takaki Y."/>
            <person name="Nishi S."/>
            <person name="Hori S."/>
            <person name="Arai W."/>
            <person name="Tsubouchi T."/>
            <person name="Morono Y."/>
            <person name="Uchiyama I."/>
            <person name="Ito T."/>
            <person name="Fujiyama A."/>
            <person name="Inagaki F."/>
            <person name="Takami H."/>
        </authorList>
    </citation>
    <scope>NUCLEOTIDE SEQUENCE</scope>
    <source>
        <strain evidence="3">Expedition CK06-06</strain>
    </source>
</reference>
<evidence type="ECO:0000313" key="3">
    <source>
        <dbReference type="EMBL" id="GAG46564.1"/>
    </source>
</evidence>